<evidence type="ECO:0000259" key="2">
    <source>
        <dbReference type="Pfam" id="PF17194"/>
    </source>
</evidence>
<feature type="compositionally biased region" description="Polar residues" evidence="1">
    <location>
        <begin position="220"/>
        <end position="249"/>
    </location>
</feature>
<feature type="region of interest" description="Disordered" evidence="1">
    <location>
        <begin position="219"/>
        <end position="249"/>
    </location>
</feature>
<proteinExistence type="predicted"/>
<dbReference type="Pfam" id="PF11459">
    <property type="entry name" value="AbiEi_3"/>
    <property type="match status" value="1"/>
</dbReference>
<comment type="caution">
    <text evidence="3">The sequence shown here is derived from an EMBL/GenBank/DDBJ whole genome shotgun (WGS) entry which is preliminary data.</text>
</comment>
<dbReference type="InterPro" id="IPR021561">
    <property type="entry name" value="AbiEi_3"/>
</dbReference>
<keyword evidence="4" id="KW-1185">Reference proteome</keyword>
<dbReference type="RefSeq" id="WP_259450300.1">
    <property type="nucleotide sequence ID" value="NZ_CP119520.1"/>
</dbReference>
<evidence type="ECO:0000313" key="4">
    <source>
        <dbReference type="Proteomes" id="UP001165263"/>
    </source>
</evidence>
<dbReference type="Pfam" id="PF17194">
    <property type="entry name" value="AbiEi_3_N"/>
    <property type="match status" value="1"/>
</dbReference>
<evidence type="ECO:0000313" key="3">
    <source>
        <dbReference type="EMBL" id="MCS0631219.1"/>
    </source>
</evidence>
<dbReference type="Proteomes" id="UP001165263">
    <property type="component" value="Unassembled WGS sequence"/>
</dbReference>
<organism evidence="3 4">
    <name type="scientific">Telluria mixta</name>
    <dbReference type="NCBI Taxonomy" id="34071"/>
    <lineage>
        <taxon>Bacteria</taxon>
        <taxon>Pseudomonadati</taxon>
        <taxon>Pseudomonadota</taxon>
        <taxon>Betaproteobacteria</taxon>
        <taxon>Burkholderiales</taxon>
        <taxon>Oxalobacteraceae</taxon>
        <taxon>Telluria group</taxon>
        <taxon>Telluria</taxon>
    </lineage>
</organism>
<accession>A0ABT2C3K3</accession>
<dbReference type="InterPro" id="IPR033455">
    <property type="entry name" value="AbiEi_3_N"/>
</dbReference>
<reference evidence="3" key="1">
    <citation type="submission" date="2022-08" db="EMBL/GenBank/DDBJ databases">
        <title>Reclassification of Massilia species as members of the genera Telluria, Duganella, Pseudoduganella, Mokoshia gen. nov. and Zemynaea gen. nov. using orthogonal and non-orthogonal genome-based approaches.</title>
        <authorList>
            <person name="Bowman J.P."/>
        </authorList>
    </citation>
    <scope>NUCLEOTIDE SEQUENCE</scope>
    <source>
        <strain evidence="3">LMG 11547</strain>
    </source>
</reference>
<evidence type="ECO:0000256" key="1">
    <source>
        <dbReference type="SAM" id="MobiDB-lite"/>
    </source>
</evidence>
<name>A0ABT2C3K3_9BURK</name>
<gene>
    <name evidence="3" type="ORF">NX786_17940</name>
</gene>
<sequence>MDSTNASFPSRRSLIQIGRGKPIGSNELHQMGITLRHINNLVQHGWLEPLGRGVYVRQGQELTFEHAMEYLTRSIPDLHIASMTAVKWHNGIHYVNKDVPTAVWGTSTPRLPKWFMERFDCTYQVTQLFSPDMPRDLGLDALSATHPTLYVSSPERALLEMIGDIGKKFTIEEVADVARNMQSIRLPLLNDLVGYTVRIKVLRILFRLARESRASWGDDVNNQVGRSDATARSTGTRGMSASTSKVYPL</sequence>
<protein>
    <submittedName>
        <fullName evidence="3">Type IV toxin-antitoxin system AbiEi family antitoxin</fullName>
    </submittedName>
</protein>
<dbReference type="EMBL" id="JANUHC010000006">
    <property type="protein sequence ID" value="MCS0631219.1"/>
    <property type="molecule type" value="Genomic_DNA"/>
</dbReference>
<feature type="domain" description="Transcriptional regulator AbiEi antitoxin N-terminal" evidence="2">
    <location>
        <begin position="16"/>
        <end position="96"/>
    </location>
</feature>